<name>A0A7J7T1F0_PIPKU</name>
<dbReference type="EMBL" id="JACAGB010000035">
    <property type="protein sequence ID" value="KAF6294187.1"/>
    <property type="molecule type" value="Genomic_DNA"/>
</dbReference>
<evidence type="ECO:0000313" key="1">
    <source>
        <dbReference type="EMBL" id="KAF6294187.1"/>
    </source>
</evidence>
<protein>
    <submittedName>
        <fullName evidence="1">Synuclein gamma</fullName>
    </submittedName>
</protein>
<accession>A0A7J7T1F0</accession>
<sequence length="88" mass="9955">MRQPKRKQLRRPRVGTTSGLRVSCRVQRPLAWSPRRCARPSWSVACGRLLLAPRPVSRAVPLRPLPRPQPPGLPSPQTLRVLLFSGFK</sequence>
<reference evidence="1 2" key="1">
    <citation type="journal article" date="2020" name="Nature">
        <title>Six reference-quality genomes reveal evolution of bat adaptations.</title>
        <authorList>
            <person name="Jebb D."/>
            <person name="Huang Z."/>
            <person name="Pippel M."/>
            <person name="Hughes G.M."/>
            <person name="Lavrichenko K."/>
            <person name="Devanna P."/>
            <person name="Winkler S."/>
            <person name="Jermiin L.S."/>
            <person name="Skirmuntt E.C."/>
            <person name="Katzourakis A."/>
            <person name="Burkitt-Gray L."/>
            <person name="Ray D.A."/>
            <person name="Sullivan K.A.M."/>
            <person name="Roscito J.G."/>
            <person name="Kirilenko B.M."/>
            <person name="Davalos L.M."/>
            <person name="Corthals A.P."/>
            <person name="Power M.L."/>
            <person name="Jones G."/>
            <person name="Ransome R.D."/>
            <person name="Dechmann D.K.N."/>
            <person name="Locatelli A.G."/>
            <person name="Puechmaille S.J."/>
            <person name="Fedrigo O."/>
            <person name="Jarvis E.D."/>
            <person name="Hiller M."/>
            <person name="Vernes S.C."/>
            <person name="Myers E.W."/>
            <person name="Teeling E.C."/>
        </authorList>
    </citation>
    <scope>NUCLEOTIDE SEQUENCE [LARGE SCALE GENOMIC DNA]</scope>
    <source>
        <strain evidence="1">MPipKuh1</strain>
        <tissue evidence="1">Flight muscle</tissue>
    </source>
</reference>
<gene>
    <name evidence="1" type="ORF">mPipKuh1_016361</name>
</gene>
<evidence type="ECO:0000313" key="2">
    <source>
        <dbReference type="Proteomes" id="UP000558488"/>
    </source>
</evidence>
<keyword evidence="2" id="KW-1185">Reference proteome</keyword>
<organism evidence="1 2">
    <name type="scientific">Pipistrellus kuhlii</name>
    <name type="common">Kuhl's pipistrelle</name>
    <dbReference type="NCBI Taxonomy" id="59472"/>
    <lineage>
        <taxon>Eukaryota</taxon>
        <taxon>Metazoa</taxon>
        <taxon>Chordata</taxon>
        <taxon>Craniata</taxon>
        <taxon>Vertebrata</taxon>
        <taxon>Euteleostomi</taxon>
        <taxon>Mammalia</taxon>
        <taxon>Eutheria</taxon>
        <taxon>Laurasiatheria</taxon>
        <taxon>Chiroptera</taxon>
        <taxon>Yangochiroptera</taxon>
        <taxon>Vespertilionidae</taxon>
        <taxon>Pipistrellus</taxon>
    </lineage>
</organism>
<proteinExistence type="predicted"/>
<comment type="caution">
    <text evidence="1">The sequence shown here is derived from an EMBL/GenBank/DDBJ whole genome shotgun (WGS) entry which is preliminary data.</text>
</comment>
<dbReference type="AlphaFoldDB" id="A0A7J7T1F0"/>
<dbReference type="Proteomes" id="UP000558488">
    <property type="component" value="Unassembled WGS sequence"/>
</dbReference>